<dbReference type="EMBL" id="BNCQ01000002">
    <property type="protein sequence ID" value="GIL94970.1"/>
    <property type="molecule type" value="Genomic_DNA"/>
</dbReference>
<dbReference type="Proteomes" id="UP000722791">
    <property type="component" value="Unassembled WGS sequence"/>
</dbReference>
<accession>A0A8J4CGK0</accession>
<gene>
    <name evidence="3" type="ORF">Vretifemale_10437</name>
    <name evidence="4" type="ORF">Vretimale_1076</name>
</gene>
<proteinExistence type="predicted"/>
<dbReference type="EMBL" id="BNCP01000021">
    <property type="protein sequence ID" value="GIL81365.1"/>
    <property type="molecule type" value="Genomic_DNA"/>
</dbReference>
<evidence type="ECO:0000256" key="1">
    <source>
        <dbReference type="ARBA" id="ARBA00022837"/>
    </source>
</evidence>
<dbReference type="OrthoDB" id="26525at2759"/>
<protein>
    <recommendedName>
        <fullName evidence="2">EF-hand domain-containing protein</fullName>
    </recommendedName>
</protein>
<dbReference type="PROSITE" id="PS50222">
    <property type="entry name" value="EF_HAND_2"/>
    <property type="match status" value="1"/>
</dbReference>
<comment type="caution">
    <text evidence="3">The sequence shown here is derived from an EMBL/GenBank/DDBJ whole genome shotgun (WGS) entry which is preliminary data.</text>
</comment>
<dbReference type="Proteomes" id="UP000747110">
    <property type="component" value="Unassembled WGS sequence"/>
</dbReference>
<keyword evidence="1" id="KW-0106">Calcium</keyword>
<dbReference type="GO" id="GO:0005509">
    <property type="term" value="F:calcium ion binding"/>
    <property type="evidence" value="ECO:0007669"/>
    <property type="project" value="InterPro"/>
</dbReference>
<keyword evidence="5" id="KW-1185">Reference proteome</keyword>
<name>A0A8J4CGK0_9CHLO</name>
<dbReference type="SUPFAM" id="SSF47473">
    <property type="entry name" value="EF-hand"/>
    <property type="match status" value="1"/>
</dbReference>
<evidence type="ECO:0000313" key="3">
    <source>
        <dbReference type="EMBL" id="GIL81365.1"/>
    </source>
</evidence>
<dbReference type="Gene3D" id="1.10.238.10">
    <property type="entry name" value="EF-hand"/>
    <property type="match status" value="1"/>
</dbReference>
<dbReference type="CDD" id="cd00051">
    <property type="entry name" value="EFh"/>
    <property type="match status" value="1"/>
</dbReference>
<dbReference type="InterPro" id="IPR011992">
    <property type="entry name" value="EF-hand-dom_pair"/>
</dbReference>
<evidence type="ECO:0000313" key="4">
    <source>
        <dbReference type="EMBL" id="GIL94970.1"/>
    </source>
</evidence>
<dbReference type="InterPro" id="IPR018247">
    <property type="entry name" value="EF_Hand_1_Ca_BS"/>
</dbReference>
<evidence type="ECO:0000313" key="5">
    <source>
        <dbReference type="Proteomes" id="UP000747110"/>
    </source>
</evidence>
<evidence type="ECO:0000259" key="2">
    <source>
        <dbReference type="PROSITE" id="PS50222"/>
    </source>
</evidence>
<feature type="domain" description="EF-hand" evidence="2">
    <location>
        <begin position="170"/>
        <end position="205"/>
    </location>
</feature>
<sequence>MDALSLSGLRSPHLVCNRRGLRKPPLVVLAAPLNSSLQQQPEMPKATISLSNLNPRRSETELVLDQAQQDLTELCKTEEGLECWKALSFFVSKRQRFEQHCDLEQDTGEYDPESCTSLNGLEKFIREQMSTGSVRNLRNNLLIMQRVEERRAAGGSVTTTVPVVTEKEVRERACLIRLFHGLDADGDGEIGMLEFQDGMEALGAVLTEEDIRQISDAVGNSKNRLDIDEFIEVMEASPVLHGVALGHDSNFLRHAAHVHGTHHLGGSTNPAKVI</sequence>
<reference evidence="3" key="1">
    <citation type="journal article" date="2021" name="Proc. Natl. Acad. Sci. U.S.A.">
        <title>Three genomes in the algal genus Volvox reveal the fate of a haploid sex-determining region after a transition to homothallism.</title>
        <authorList>
            <person name="Yamamoto K."/>
            <person name="Hamaji T."/>
            <person name="Kawai-Toyooka H."/>
            <person name="Matsuzaki R."/>
            <person name="Takahashi F."/>
            <person name="Nishimura Y."/>
            <person name="Kawachi M."/>
            <person name="Noguchi H."/>
            <person name="Minakuchi Y."/>
            <person name="Umen J.G."/>
            <person name="Toyoda A."/>
            <person name="Nozaki H."/>
        </authorList>
    </citation>
    <scope>NUCLEOTIDE SEQUENCE</scope>
    <source>
        <strain evidence="4">NIES-3785</strain>
        <strain evidence="3">NIES-3786</strain>
    </source>
</reference>
<dbReference type="AlphaFoldDB" id="A0A8J4CGK0"/>
<dbReference type="PROSITE" id="PS00018">
    <property type="entry name" value="EF_HAND_1"/>
    <property type="match status" value="1"/>
</dbReference>
<dbReference type="InterPro" id="IPR002048">
    <property type="entry name" value="EF_hand_dom"/>
</dbReference>
<organism evidence="3 5">
    <name type="scientific">Volvox reticuliferus</name>
    <dbReference type="NCBI Taxonomy" id="1737510"/>
    <lineage>
        <taxon>Eukaryota</taxon>
        <taxon>Viridiplantae</taxon>
        <taxon>Chlorophyta</taxon>
        <taxon>core chlorophytes</taxon>
        <taxon>Chlorophyceae</taxon>
        <taxon>CS clade</taxon>
        <taxon>Chlamydomonadales</taxon>
        <taxon>Volvocaceae</taxon>
        <taxon>Volvox</taxon>
    </lineage>
</organism>